<accession>A0A0B3S3I4</accession>
<evidence type="ECO:0000313" key="4">
    <source>
        <dbReference type="EMBL" id="KHQ53498.1"/>
    </source>
</evidence>
<dbReference type="RefSeq" id="WP_043140487.1">
    <property type="nucleotide sequence ID" value="NZ_JSUQ01000007.1"/>
</dbReference>
<dbReference type="Proteomes" id="UP000030960">
    <property type="component" value="Unassembled WGS sequence"/>
</dbReference>
<protein>
    <submittedName>
        <fullName evidence="4">Glycosyl transferase, family 2</fullName>
    </submittedName>
</protein>
<dbReference type="EMBL" id="JSUQ01000007">
    <property type="protein sequence ID" value="KHQ53498.1"/>
    <property type="molecule type" value="Genomic_DNA"/>
</dbReference>
<dbReference type="PANTHER" id="PTHR43179:SF12">
    <property type="entry name" value="GALACTOFURANOSYLTRANSFERASE GLFT2"/>
    <property type="match status" value="1"/>
</dbReference>
<keyword evidence="2" id="KW-0328">Glycosyltransferase</keyword>
<evidence type="ECO:0000313" key="5">
    <source>
        <dbReference type="Proteomes" id="UP000030960"/>
    </source>
</evidence>
<dbReference type="SUPFAM" id="SSF53448">
    <property type="entry name" value="Nucleotide-diphospho-sugar transferases"/>
    <property type="match status" value="1"/>
</dbReference>
<keyword evidence="5" id="KW-1185">Reference proteome</keyword>
<keyword evidence="3 4" id="KW-0808">Transferase</keyword>
<proteinExistence type="inferred from homology"/>
<dbReference type="OrthoDB" id="153025at2"/>
<dbReference type="STRING" id="561184.SAMN05216376_106191"/>
<dbReference type="AlphaFoldDB" id="A0A0B3S3I4"/>
<dbReference type="Gene3D" id="3.90.550.10">
    <property type="entry name" value="Spore Coat Polysaccharide Biosynthesis Protein SpsA, Chain A"/>
    <property type="match status" value="1"/>
</dbReference>
<gene>
    <name evidence="4" type="ORF">OA50_02028</name>
</gene>
<dbReference type="Pfam" id="PF13641">
    <property type="entry name" value="Glyco_tranf_2_3"/>
    <property type="match status" value="1"/>
</dbReference>
<dbReference type="PATRIC" id="fig|1515334.3.peg.2043"/>
<dbReference type="GO" id="GO:0016757">
    <property type="term" value="F:glycosyltransferase activity"/>
    <property type="evidence" value="ECO:0007669"/>
    <property type="project" value="UniProtKB-KW"/>
</dbReference>
<dbReference type="PANTHER" id="PTHR43179">
    <property type="entry name" value="RHAMNOSYLTRANSFERASE WBBL"/>
    <property type="match status" value="1"/>
</dbReference>
<organism evidence="4 5">
    <name type="scientific">Mameliella alba</name>
    <dbReference type="NCBI Taxonomy" id="561184"/>
    <lineage>
        <taxon>Bacteria</taxon>
        <taxon>Pseudomonadati</taxon>
        <taxon>Pseudomonadota</taxon>
        <taxon>Alphaproteobacteria</taxon>
        <taxon>Rhodobacterales</taxon>
        <taxon>Roseobacteraceae</taxon>
        <taxon>Mameliella</taxon>
    </lineage>
</organism>
<comment type="caution">
    <text evidence="4">The sequence shown here is derived from an EMBL/GenBank/DDBJ whole genome shotgun (WGS) entry which is preliminary data.</text>
</comment>
<evidence type="ECO:0000256" key="1">
    <source>
        <dbReference type="ARBA" id="ARBA00006739"/>
    </source>
</evidence>
<sequence>MTPPVSIVIVSRDRPAALARCLTGVAQLDYAPFEVIVVTCPAGAKVVTSRPDAPQIKLISYDAANISAARNLGIGAASGEIVAFVDDDAVPEPLWLRHLVAPFSEPRVACAGGYVIGRNGISFQWQARTVDVTGTAHDLDLPGDAPVVPTPPEGQVIKTEGTNMAVRRSVLAEMGGFDPAFRFYLDETDLNLRLAALGHLTALVPLAQVHHGFAESPRRARDRSPRDLSQIGASQMVFLRKHCPQKARKPAWRAFVRAQRQRLLRFMHRGPLDPADVMRLMRGLRRGAKEGATRAFGDTPPLPPADQPFLPFPGRPDAPRIHLSGRPWQARRLRTEAAKAVENGAIVSLFLFSPTARRHRVRFAPDGVWLQSGGLFGQSLREGRAIRPWLFSSRLSSEIVRVQKPRG</sequence>
<name>A0A0B3S3I4_9RHOB</name>
<dbReference type="InterPro" id="IPR029044">
    <property type="entry name" value="Nucleotide-diphossugar_trans"/>
</dbReference>
<evidence type="ECO:0000256" key="2">
    <source>
        <dbReference type="ARBA" id="ARBA00022676"/>
    </source>
</evidence>
<reference evidence="4 5" key="1">
    <citation type="submission" date="2014-10" db="EMBL/GenBank/DDBJ databases">
        <title>Genome sequence of Ponticoccus sp. strain UMTAT08 isolated from clonal culture of toxic dinoflagellate Alexandrium tamiyavanichii.</title>
        <authorList>
            <person name="Gan H.Y."/>
            <person name="Muhd D.-D."/>
            <person name="Mohd Noor M.E."/>
            <person name="Yeong Y.S."/>
            <person name="Usup G."/>
        </authorList>
    </citation>
    <scope>NUCLEOTIDE SEQUENCE [LARGE SCALE GENOMIC DNA]</scope>
    <source>
        <strain evidence="4 5">UMTAT08</strain>
    </source>
</reference>
<comment type="similarity">
    <text evidence="1">Belongs to the glycosyltransferase 2 family.</text>
</comment>
<evidence type="ECO:0000256" key="3">
    <source>
        <dbReference type="ARBA" id="ARBA00022679"/>
    </source>
</evidence>